<gene>
    <name evidence="2" type="ORF">CEV34_1625</name>
    <name evidence="1" type="ORF">EHE22_13110</name>
</gene>
<reference evidence="1 4" key="2">
    <citation type="submission" date="2018-11" db="EMBL/GenBank/DDBJ databases">
        <title>Genome sequencing and analysis.</title>
        <authorList>
            <person name="Huang Y.-T."/>
        </authorList>
    </citation>
    <scope>NUCLEOTIDE SEQUENCE [LARGE SCALE GENOMIC DNA]</scope>
    <source>
        <strain evidence="1 4">SHIN</strain>
    </source>
</reference>
<evidence type="ECO:0000313" key="4">
    <source>
        <dbReference type="Proteomes" id="UP000526233"/>
    </source>
</evidence>
<dbReference type="Gene3D" id="3.40.980.10">
    <property type="entry name" value="MoaB/Mog-like domain"/>
    <property type="match status" value="1"/>
</dbReference>
<dbReference type="AlphaFoldDB" id="A0A256GK15"/>
<dbReference type="CDD" id="cd03522">
    <property type="entry name" value="MoeA_like"/>
    <property type="match status" value="1"/>
</dbReference>
<accession>A0A256GK15</accession>
<evidence type="ECO:0000313" key="1">
    <source>
        <dbReference type="EMBL" id="NNV21365.1"/>
    </source>
</evidence>
<organism evidence="2 3">
    <name type="scientific">Brucella pseudogrignonensis</name>
    <dbReference type="NCBI Taxonomy" id="419475"/>
    <lineage>
        <taxon>Bacteria</taxon>
        <taxon>Pseudomonadati</taxon>
        <taxon>Pseudomonadota</taxon>
        <taxon>Alphaproteobacteria</taxon>
        <taxon>Hyphomicrobiales</taxon>
        <taxon>Brucellaceae</taxon>
        <taxon>Brucella/Ochrobactrum group</taxon>
        <taxon>Brucella</taxon>
    </lineage>
</organism>
<dbReference type="EMBL" id="NNRM01000017">
    <property type="protein sequence ID" value="OYR27270.1"/>
    <property type="molecule type" value="Genomic_DNA"/>
</dbReference>
<evidence type="ECO:0000313" key="3">
    <source>
        <dbReference type="Proteomes" id="UP000216188"/>
    </source>
</evidence>
<dbReference type="UniPathway" id="UPA00344"/>
<comment type="caution">
    <text evidence="2">The sequence shown here is derived from an EMBL/GenBank/DDBJ whole genome shotgun (WGS) entry which is preliminary data.</text>
</comment>
<sequence length="321" mass="34214">MIFAEWAIDEAEGAILAYTLVTKAESVRKGTLLTENHIEALKRAGIKRVVAARLEPNDIGEDEAALIIGQSLIEDMIEAGPATTGRVNLFARSNGLFSVDVAGIDKINLLDPRISVATLNNLSRVESGQMVATVKIIPFAVPGSLIGNIRTVLETKQVLAVHSFEKTRLGVIQSRLPSVRETVLDKTHELITKRVQHNCGSVIAETRVAHEIAPLSKAISELSTSCDLLIIFSASAVADEIDIVPRSIVQAGGEILRIGIPVDPGNLLSLGKLNGKYIIVAPGTARSARENSLDQVLDRLMAGLALDSDALARMGVGGLLL</sequence>
<dbReference type="SUPFAM" id="SSF53218">
    <property type="entry name" value="Molybdenum cofactor biosynthesis proteins"/>
    <property type="match status" value="1"/>
</dbReference>
<keyword evidence="3" id="KW-1185">Reference proteome</keyword>
<proteinExistence type="predicted"/>
<dbReference type="Proteomes" id="UP000526233">
    <property type="component" value="Unassembled WGS sequence"/>
</dbReference>
<reference evidence="2 3" key="1">
    <citation type="submission" date="2017-07" db="EMBL/GenBank/DDBJ databases">
        <title>Phylogenetic study on the rhizospheric bacterium Ochrobactrum sp. A44.</title>
        <authorList>
            <person name="Krzyzanowska D.M."/>
            <person name="Ossowicki A."/>
            <person name="Rajewska M."/>
            <person name="Maciag T."/>
            <person name="Kaczynski Z."/>
            <person name="Czerwicka M."/>
            <person name="Jafra S."/>
        </authorList>
    </citation>
    <scope>NUCLEOTIDE SEQUENCE [LARGE SCALE GENOMIC DNA]</scope>
    <source>
        <strain evidence="2 3">CCUG 30717</strain>
    </source>
</reference>
<name>A0A256GK15_9HYPH</name>
<dbReference type="Proteomes" id="UP000216188">
    <property type="component" value="Unassembled WGS sequence"/>
</dbReference>
<dbReference type="STRING" id="419475.A8A54_18410"/>
<dbReference type="EMBL" id="PKQI01000002">
    <property type="protein sequence ID" value="NNV21365.1"/>
    <property type="molecule type" value="Genomic_DNA"/>
</dbReference>
<evidence type="ECO:0000313" key="2">
    <source>
        <dbReference type="EMBL" id="OYR27270.1"/>
    </source>
</evidence>
<protein>
    <submittedName>
        <fullName evidence="1">Molybdopterin biosynthesis enzyme</fullName>
    </submittedName>
    <submittedName>
        <fullName evidence="2">Putative molybdopterin biosynthesis protein</fullName>
    </submittedName>
</protein>
<dbReference type="InterPro" id="IPR036425">
    <property type="entry name" value="MoaB/Mog-like_dom_sf"/>
</dbReference>
<dbReference type="RefSeq" id="WP_007873002.1">
    <property type="nucleotide sequence ID" value="NZ_CAXURC020000001.1"/>
</dbReference>